<feature type="region of interest" description="Disordered" evidence="2">
    <location>
        <begin position="1"/>
        <end position="45"/>
    </location>
</feature>
<name>A0A813F660_POLGL</name>
<dbReference type="InterPro" id="IPR019734">
    <property type="entry name" value="TPR_rpt"/>
</dbReference>
<feature type="compositionally biased region" description="Acidic residues" evidence="2">
    <location>
        <begin position="31"/>
        <end position="41"/>
    </location>
</feature>
<dbReference type="SUPFAM" id="SSF48452">
    <property type="entry name" value="TPR-like"/>
    <property type="match status" value="1"/>
</dbReference>
<dbReference type="Proteomes" id="UP000654075">
    <property type="component" value="Unassembled WGS sequence"/>
</dbReference>
<evidence type="ECO:0008006" key="5">
    <source>
        <dbReference type="Google" id="ProtNLM"/>
    </source>
</evidence>
<dbReference type="OMA" id="WLEMIVE"/>
<dbReference type="PANTHER" id="PTHR44809:SF1">
    <property type="entry name" value="PROTEIN O-MANNOSYL-TRANSFERASE TMTC1"/>
    <property type="match status" value="1"/>
</dbReference>
<comment type="caution">
    <text evidence="3">The sequence shown here is derived from an EMBL/GenBank/DDBJ whole genome shotgun (WGS) entry which is preliminary data.</text>
</comment>
<dbReference type="AlphaFoldDB" id="A0A813F660"/>
<dbReference type="Gene3D" id="1.25.40.10">
    <property type="entry name" value="Tetratricopeptide repeat domain"/>
    <property type="match status" value="1"/>
</dbReference>
<feature type="repeat" description="TPR" evidence="1">
    <location>
        <begin position="118"/>
        <end position="151"/>
    </location>
</feature>
<dbReference type="InterPro" id="IPR052943">
    <property type="entry name" value="TMTC_O-mannosyl-trnsfr"/>
</dbReference>
<proteinExistence type="predicted"/>
<dbReference type="Pfam" id="PF13432">
    <property type="entry name" value="TPR_16"/>
    <property type="match status" value="1"/>
</dbReference>
<dbReference type="OrthoDB" id="9991317at2759"/>
<evidence type="ECO:0000313" key="4">
    <source>
        <dbReference type="Proteomes" id="UP000654075"/>
    </source>
</evidence>
<dbReference type="EMBL" id="CAJNNV010024237">
    <property type="protein sequence ID" value="CAE8609076.1"/>
    <property type="molecule type" value="Genomic_DNA"/>
</dbReference>
<dbReference type="PROSITE" id="PS50005">
    <property type="entry name" value="TPR"/>
    <property type="match status" value="1"/>
</dbReference>
<dbReference type="Pfam" id="PF13374">
    <property type="entry name" value="TPR_10"/>
    <property type="match status" value="1"/>
</dbReference>
<dbReference type="SUPFAM" id="SSF53448">
    <property type="entry name" value="Nucleotide-diphospho-sugar transferases"/>
    <property type="match status" value="1"/>
</dbReference>
<evidence type="ECO:0000256" key="2">
    <source>
        <dbReference type="SAM" id="MobiDB-lite"/>
    </source>
</evidence>
<organism evidence="3 4">
    <name type="scientific">Polarella glacialis</name>
    <name type="common">Dinoflagellate</name>
    <dbReference type="NCBI Taxonomy" id="89957"/>
    <lineage>
        <taxon>Eukaryota</taxon>
        <taxon>Sar</taxon>
        <taxon>Alveolata</taxon>
        <taxon>Dinophyceae</taxon>
        <taxon>Suessiales</taxon>
        <taxon>Suessiaceae</taxon>
        <taxon>Polarella</taxon>
    </lineage>
</organism>
<gene>
    <name evidence="3" type="ORF">PGLA1383_LOCUS26903</name>
</gene>
<sequence length="485" mass="52553">MSSSEPLDCPPTTASPGAAVSELPDSSAVAEQDDSVETDETEGPKSPLMRAVLHVKWACFLQKAGQHERAAEHFASSLALFPSARAHFGRGTCLASVRRRLEAAQELESALRLCPKMVAAHVNLAGVQLALGRYDEAEIHCRRALELEPGSREALMNLANTLRNLGRRDEAVQLVWGRILCDQATSEDLPPSSSPCSPSAPSRPAAVVQCSRWTSFSSTALPLTVACLKWGKRYEAAYVNRLCTAVRRQLPNSAAVRLICFTDDASGIDSSVEVRSLPDGLPLWWGKAYLFSEAAGLDGHRVLFLDLDQVIVGSLEELAEYQGPFAVLATDGLACELASGGYNSSVISWEASPFFRPIFDQLTPAVLQCVHRFDHWLEMMVESADLWQQIAPGKVEDYTSVFRGGLCIGSDQDRLASNDSGEVVDVVGSFAVAGEEASSLSNISSVAEIPMEPPAGCAVVTFPRSPKPHEVVDLHPWVRQHWLSE</sequence>
<keyword evidence="1" id="KW-0802">TPR repeat</keyword>
<evidence type="ECO:0000313" key="3">
    <source>
        <dbReference type="EMBL" id="CAE8609076.1"/>
    </source>
</evidence>
<evidence type="ECO:0000256" key="1">
    <source>
        <dbReference type="PROSITE-ProRule" id="PRU00339"/>
    </source>
</evidence>
<dbReference type="InterPro" id="IPR011990">
    <property type="entry name" value="TPR-like_helical_dom_sf"/>
</dbReference>
<dbReference type="PANTHER" id="PTHR44809">
    <property type="match status" value="1"/>
</dbReference>
<dbReference type="InterPro" id="IPR029044">
    <property type="entry name" value="Nucleotide-diphossugar_trans"/>
</dbReference>
<reference evidence="3" key="1">
    <citation type="submission" date="2021-02" db="EMBL/GenBank/DDBJ databases">
        <authorList>
            <person name="Dougan E. K."/>
            <person name="Rhodes N."/>
            <person name="Thang M."/>
            <person name="Chan C."/>
        </authorList>
    </citation>
    <scope>NUCLEOTIDE SEQUENCE</scope>
</reference>
<keyword evidence="4" id="KW-1185">Reference proteome</keyword>
<protein>
    <recommendedName>
        <fullName evidence="5">Protein O-GlcNAc transferase</fullName>
    </recommendedName>
</protein>
<accession>A0A813F660</accession>
<dbReference type="SMART" id="SM00028">
    <property type="entry name" value="TPR"/>
    <property type="match status" value="4"/>
</dbReference>